<sequence>MEDAGTSADVDPSGGMSSKRRQRDTFLPCLIRVHEIRCRRPNQETQPRSTSPNAPEPENSDKIKLKPDVAVVFLIFFFCFNCLLDRILSQPLSSSFLPPTMPHLARLEYAKQIQQTHTARHTFYQVPIGAGRPGYLIVVDRHGQHLAVIARRRQCQDQHQSRGAPAEASRPGLNPDTRKLTQAWRRALTSLLLLFRWNGEG</sequence>
<name>A0A0D2FV82_9EURO</name>
<feature type="region of interest" description="Disordered" evidence="1">
    <location>
        <begin position="1"/>
        <end position="23"/>
    </location>
</feature>
<protein>
    <submittedName>
        <fullName evidence="3">Uncharacterized protein</fullName>
    </submittedName>
</protein>
<keyword evidence="2" id="KW-1133">Transmembrane helix</keyword>
<feature type="region of interest" description="Disordered" evidence="1">
    <location>
        <begin position="157"/>
        <end position="176"/>
    </location>
</feature>
<keyword evidence="2" id="KW-0812">Transmembrane</keyword>
<organism evidence="3 4">
    <name type="scientific">Phialophora macrospora</name>
    <dbReference type="NCBI Taxonomy" id="1851006"/>
    <lineage>
        <taxon>Eukaryota</taxon>
        <taxon>Fungi</taxon>
        <taxon>Dikarya</taxon>
        <taxon>Ascomycota</taxon>
        <taxon>Pezizomycotina</taxon>
        <taxon>Eurotiomycetes</taxon>
        <taxon>Chaetothyriomycetidae</taxon>
        <taxon>Chaetothyriales</taxon>
        <taxon>Herpotrichiellaceae</taxon>
        <taxon>Phialophora</taxon>
    </lineage>
</organism>
<keyword evidence="2" id="KW-0472">Membrane</keyword>
<evidence type="ECO:0000313" key="4">
    <source>
        <dbReference type="Proteomes" id="UP000054266"/>
    </source>
</evidence>
<feature type="compositionally biased region" description="Polar residues" evidence="1">
    <location>
        <begin position="43"/>
        <end position="53"/>
    </location>
</feature>
<dbReference type="AlphaFoldDB" id="A0A0D2FV82"/>
<evidence type="ECO:0000256" key="1">
    <source>
        <dbReference type="SAM" id="MobiDB-lite"/>
    </source>
</evidence>
<dbReference type="HOGENOM" id="CLU_1390049_0_0_1"/>
<feature type="transmembrane region" description="Helical" evidence="2">
    <location>
        <begin position="69"/>
        <end position="88"/>
    </location>
</feature>
<dbReference type="EMBL" id="KN846957">
    <property type="protein sequence ID" value="KIW70420.1"/>
    <property type="molecule type" value="Genomic_DNA"/>
</dbReference>
<proteinExistence type="predicted"/>
<accession>A0A0D2FV82</accession>
<dbReference type="Proteomes" id="UP000054266">
    <property type="component" value="Unassembled WGS sequence"/>
</dbReference>
<evidence type="ECO:0000256" key="2">
    <source>
        <dbReference type="SAM" id="Phobius"/>
    </source>
</evidence>
<gene>
    <name evidence="3" type="ORF">PV04_02691</name>
</gene>
<keyword evidence="4" id="KW-1185">Reference proteome</keyword>
<feature type="region of interest" description="Disordered" evidence="1">
    <location>
        <begin position="40"/>
        <end position="61"/>
    </location>
</feature>
<evidence type="ECO:0000313" key="3">
    <source>
        <dbReference type="EMBL" id="KIW70420.1"/>
    </source>
</evidence>
<reference evidence="3 4" key="1">
    <citation type="submission" date="2015-01" db="EMBL/GenBank/DDBJ databases">
        <title>The Genome Sequence of Capronia semiimmersa CBS27337.</title>
        <authorList>
            <consortium name="The Broad Institute Genomics Platform"/>
            <person name="Cuomo C."/>
            <person name="de Hoog S."/>
            <person name="Gorbushina A."/>
            <person name="Stielow B."/>
            <person name="Teixiera M."/>
            <person name="Abouelleil A."/>
            <person name="Chapman S.B."/>
            <person name="Priest M."/>
            <person name="Young S.K."/>
            <person name="Wortman J."/>
            <person name="Nusbaum C."/>
            <person name="Birren B."/>
        </authorList>
    </citation>
    <scope>NUCLEOTIDE SEQUENCE [LARGE SCALE GENOMIC DNA]</scope>
    <source>
        <strain evidence="3 4">CBS 27337</strain>
    </source>
</reference>